<dbReference type="EMBL" id="VXIT01000008">
    <property type="protein sequence ID" value="KAA6411181.1"/>
    <property type="molecule type" value="Genomic_DNA"/>
</dbReference>
<reference evidence="1 2" key="1">
    <citation type="submission" date="2019-09" db="EMBL/GenBank/DDBJ databases">
        <title>The hologenome of the rock-dwelling lichen Lasallia pustulata.</title>
        <authorList>
            <person name="Greshake Tzovaras B."/>
            <person name="Segers F."/>
            <person name="Bicker A."/>
            <person name="Dal Grande F."/>
            <person name="Otte J."/>
            <person name="Hankeln T."/>
            <person name="Schmitt I."/>
            <person name="Ebersberger I."/>
        </authorList>
    </citation>
    <scope>NUCLEOTIDE SEQUENCE [LARGE SCALE GENOMIC DNA]</scope>
    <source>
        <strain evidence="1">A1-1</strain>
    </source>
</reference>
<sequence>MERKDACMALAKVIDTYTSAASSAYTDMPEDVSLMLLTSIDLWVALDKCALHHYPLLHDYDPGFPPSLFEPLLLPRKAQMERLLRVEQYLATRRKAAVPGFPSIFRSVDATKSFAVRYFQQSPHLQELRRKIEAEATNERSQKISELAKKLQRYHELMEQSDGMSCQYVPRWRRRQQVSDHSDSCQKCQLKSEAGGLTIDIHEWPLSERDLEANAAVFELDVPTVVSKWRDTTYSILVDMFSVEPGAQTPRRGKGKQQRVYALRSYAGLQNFMKSQAGRLQLTSITKPFVISHYRHQKISQANESNVCVNNGLNYALYDSKRSRWTKELLDCCDVREKCTLKLPAGPYRGLQYAVNNTIHTSNEVIASQAECPEALSVLRR</sequence>
<protein>
    <submittedName>
        <fullName evidence="1">Uncharacterized protein</fullName>
    </submittedName>
</protein>
<dbReference type="OrthoDB" id="3182339at2759"/>
<dbReference type="AlphaFoldDB" id="A0A5M8PNS5"/>
<dbReference type="Proteomes" id="UP000324767">
    <property type="component" value="Unassembled WGS sequence"/>
</dbReference>
<proteinExistence type="predicted"/>
<comment type="caution">
    <text evidence="1">The sequence shown here is derived from an EMBL/GenBank/DDBJ whole genome shotgun (WGS) entry which is preliminary data.</text>
</comment>
<organism evidence="1 2">
    <name type="scientific">Lasallia pustulata</name>
    <dbReference type="NCBI Taxonomy" id="136370"/>
    <lineage>
        <taxon>Eukaryota</taxon>
        <taxon>Fungi</taxon>
        <taxon>Dikarya</taxon>
        <taxon>Ascomycota</taxon>
        <taxon>Pezizomycotina</taxon>
        <taxon>Lecanoromycetes</taxon>
        <taxon>OSLEUM clade</taxon>
        <taxon>Umbilicariomycetidae</taxon>
        <taxon>Umbilicariales</taxon>
        <taxon>Umbilicariaceae</taxon>
        <taxon>Lasallia</taxon>
    </lineage>
</organism>
<name>A0A5M8PNS5_9LECA</name>
<accession>A0A5M8PNS5</accession>
<evidence type="ECO:0000313" key="1">
    <source>
        <dbReference type="EMBL" id="KAA6411181.1"/>
    </source>
</evidence>
<gene>
    <name evidence="1" type="ORF">FRX48_05493</name>
</gene>
<evidence type="ECO:0000313" key="2">
    <source>
        <dbReference type="Proteomes" id="UP000324767"/>
    </source>
</evidence>